<dbReference type="InterPro" id="IPR010730">
    <property type="entry name" value="HET"/>
</dbReference>
<comment type="caution">
    <text evidence="2">The sequence shown here is derived from an EMBL/GenBank/DDBJ whole genome shotgun (WGS) entry which is preliminary data.</text>
</comment>
<organism evidence="2 3">
    <name type="scientific">Echria macrotheca</name>
    <dbReference type="NCBI Taxonomy" id="438768"/>
    <lineage>
        <taxon>Eukaryota</taxon>
        <taxon>Fungi</taxon>
        <taxon>Dikarya</taxon>
        <taxon>Ascomycota</taxon>
        <taxon>Pezizomycotina</taxon>
        <taxon>Sordariomycetes</taxon>
        <taxon>Sordariomycetidae</taxon>
        <taxon>Sordariales</taxon>
        <taxon>Schizotheciaceae</taxon>
        <taxon>Echria</taxon>
    </lineage>
</organism>
<reference evidence="2" key="1">
    <citation type="submission" date="2023-06" db="EMBL/GenBank/DDBJ databases">
        <title>Genome-scale phylogeny and comparative genomics of the fungal order Sordariales.</title>
        <authorList>
            <consortium name="Lawrence Berkeley National Laboratory"/>
            <person name="Hensen N."/>
            <person name="Bonometti L."/>
            <person name="Westerberg I."/>
            <person name="Brannstrom I.O."/>
            <person name="Guillou S."/>
            <person name="Cros-Aarteil S."/>
            <person name="Calhoun S."/>
            <person name="Haridas S."/>
            <person name="Kuo A."/>
            <person name="Mondo S."/>
            <person name="Pangilinan J."/>
            <person name="Riley R."/>
            <person name="Labutti K."/>
            <person name="Andreopoulos B."/>
            <person name="Lipzen A."/>
            <person name="Chen C."/>
            <person name="Yanf M."/>
            <person name="Daum C."/>
            <person name="Ng V."/>
            <person name="Clum A."/>
            <person name="Steindorff A."/>
            <person name="Ohm R."/>
            <person name="Martin F."/>
            <person name="Silar P."/>
            <person name="Natvig D."/>
            <person name="Lalanne C."/>
            <person name="Gautier V."/>
            <person name="Ament-Velasquez S.L."/>
            <person name="Kruys A."/>
            <person name="Hutchinson M.I."/>
            <person name="Powell A.J."/>
            <person name="Barry K."/>
            <person name="Miller A.N."/>
            <person name="Grigoriev I.V."/>
            <person name="Debuchy R."/>
            <person name="Gladieux P."/>
            <person name="Thoren M.H."/>
            <person name="Johannesson H."/>
        </authorList>
    </citation>
    <scope>NUCLEOTIDE SEQUENCE</scope>
    <source>
        <strain evidence="2">PSN4</strain>
    </source>
</reference>
<dbReference type="PANTHER" id="PTHR33112:SF9">
    <property type="entry name" value="HETEROKARYON INCOMPATIBILITY DOMAIN-CONTAINING PROTEIN"/>
    <property type="match status" value="1"/>
</dbReference>
<name>A0AAJ0F3Z5_9PEZI</name>
<dbReference type="Proteomes" id="UP001239445">
    <property type="component" value="Unassembled WGS sequence"/>
</dbReference>
<evidence type="ECO:0000313" key="2">
    <source>
        <dbReference type="EMBL" id="KAK1754046.1"/>
    </source>
</evidence>
<accession>A0AAJ0F3Z5</accession>
<gene>
    <name evidence="2" type="ORF">QBC47DRAFT_385481</name>
</gene>
<sequence>MESTIEKILREAEDGVLDFTWPETEQPCDGICQAVNPPQESTGPTRLPSNVESWSSHYSVRESALRGCYKCLLVYHSLSDHDEIMLLTLAPGSAGIVFIVKGLPTNIQLVYKVGSSPPPWHYVCVTRVSQLDSRRAEYAPILQSWLDSCNLTHRKCSAASTRLPTRVLDVFDSNNIFLRVCSAGDVGQYVALSHCWGDTAMIQTTTLNIRDMEQRVDHNDLPKSFQDAVAVTRAIGLRYLWIDSLCILQDSTEDWQTQSSRMAEIYNSAYLVLAASRAKDSTVGFLDRDPITHEDRLPWQVLGRKSLNQRSLTKIARIQNPRDQDVSCVYVKQLWDNHCTRRHHSALGQSPLAGRAWALQENLLARRIVHFTKDEMMWECVECLKCECMEVDNTTDGMETSGGLFRRAQLTMPKGLEISPYDKFHFWRCLLARYSALKLTRESDRLPALSGLIKSWQALGHGKNLAGFWEKDIVESLVWTVITRFECKRAADYRAPSWSPFSLDSVDGVGSKGGVEFEYPLYKHRITTRLAVVVDAHCEPAGLDDTGAVKSGYLILRGKVLRCPVITAGFNTPAAYKHSADMRLCWDLSVNPLVFPTLTVLFLGHNRVSETGGYHISYALLLLPSKEVSGAFERVGMAVSWLGLGDEMGKLFPENEEELKIV</sequence>
<proteinExistence type="predicted"/>
<dbReference type="EMBL" id="MU839836">
    <property type="protein sequence ID" value="KAK1754046.1"/>
    <property type="molecule type" value="Genomic_DNA"/>
</dbReference>
<evidence type="ECO:0000259" key="1">
    <source>
        <dbReference type="Pfam" id="PF06985"/>
    </source>
</evidence>
<dbReference type="PANTHER" id="PTHR33112">
    <property type="entry name" value="DOMAIN PROTEIN, PUTATIVE-RELATED"/>
    <property type="match status" value="1"/>
</dbReference>
<keyword evidence="3" id="KW-1185">Reference proteome</keyword>
<feature type="domain" description="Heterokaryon incompatibility" evidence="1">
    <location>
        <begin position="189"/>
        <end position="361"/>
    </location>
</feature>
<dbReference type="AlphaFoldDB" id="A0AAJ0F3Z5"/>
<evidence type="ECO:0000313" key="3">
    <source>
        <dbReference type="Proteomes" id="UP001239445"/>
    </source>
</evidence>
<dbReference type="Pfam" id="PF06985">
    <property type="entry name" value="HET"/>
    <property type="match status" value="1"/>
</dbReference>
<protein>
    <submittedName>
        <fullName evidence="2">Heterokaryon incompatibility protein-domain-containing protein</fullName>
    </submittedName>
</protein>